<dbReference type="EMBL" id="AHEU01000038">
    <property type="protein sequence ID" value="EJR27820.1"/>
    <property type="molecule type" value="Genomic_DNA"/>
</dbReference>
<dbReference type="RefSeq" id="WP_002166609.1">
    <property type="nucleotide sequence ID" value="NZ_JH792312.1"/>
</dbReference>
<dbReference type="AlphaFoldDB" id="J8HPI2"/>
<dbReference type="InterPro" id="IPR046229">
    <property type="entry name" value="TnpC-like"/>
</dbReference>
<feature type="coiled-coil region" evidence="1">
    <location>
        <begin position="93"/>
        <end position="127"/>
    </location>
</feature>
<evidence type="ECO:0000256" key="1">
    <source>
        <dbReference type="SAM" id="Coils"/>
    </source>
</evidence>
<evidence type="ECO:0000313" key="2">
    <source>
        <dbReference type="EMBL" id="EJR27820.1"/>
    </source>
</evidence>
<evidence type="ECO:0000313" key="3">
    <source>
        <dbReference type="Proteomes" id="UP000006960"/>
    </source>
</evidence>
<name>J8HPI2_BACCE</name>
<dbReference type="Proteomes" id="UP000006960">
    <property type="component" value="Unassembled WGS sequence"/>
</dbReference>
<reference evidence="2 3" key="1">
    <citation type="submission" date="2012-04" db="EMBL/GenBank/DDBJ databases">
        <title>The Genome Sequence of Bacillus cereus VD048.</title>
        <authorList>
            <consortium name="The Broad Institute Genome Sequencing Platform"/>
            <consortium name="The Broad Institute Genome Sequencing Center for Infectious Disease"/>
            <person name="Feldgarden M."/>
            <person name="Van der Auwera G.A."/>
            <person name="Mahillon J."/>
            <person name="Duprez V."/>
            <person name="Timmery S."/>
            <person name="Mattelet C."/>
            <person name="Dierick K."/>
            <person name="Sun M."/>
            <person name="Yu Z."/>
            <person name="Zhu L."/>
            <person name="Hu X."/>
            <person name="Shank E.B."/>
            <person name="Swiecicka I."/>
            <person name="Hansen B.M."/>
            <person name="Andrup L."/>
            <person name="Young S.K."/>
            <person name="Zeng Q."/>
            <person name="Gargeya S."/>
            <person name="Fitzgerald M."/>
            <person name="Haas B."/>
            <person name="Abouelleil A."/>
            <person name="Alvarado L."/>
            <person name="Arachchi H.M."/>
            <person name="Berlin A."/>
            <person name="Chapman S.B."/>
            <person name="Goldberg J."/>
            <person name="Griggs A."/>
            <person name="Gujja S."/>
            <person name="Hansen M."/>
            <person name="Howarth C."/>
            <person name="Imamovic A."/>
            <person name="Larimer J."/>
            <person name="McCowen C."/>
            <person name="Montmayeur A."/>
            <person name="Murphy C."/>
            <person name="Neiman D."/>
            <person name="Pearson M."/>
            <person name="Priest M."/>
            <person name="Roberts A."/>
            <person name="Saif S."/>
            <person name="Shea T."/>
            <person name="Sisk P."/>
            <person name="Sykes S."/>
            <person name="Wortman J."/>
            <person name="Nusbaum C."/>
            <person name="Birren B."/>
        </authorList>
    </citation>
    <scope>NUCLEOTIDE SEQUENCE [LARGE SCALE GENOMIC DNA]</scope>
    <source>
        <strain evidence="2 3">VD048</strain>
    </source>
</reference>
<proteinExistence type="predicted"/>
<dbReference type="PATRIC" id="fig|1053226.3.peg.4948"/>
<gene>
    <name evidence="2" type="ORF">IIG_04847</name>
</gene>
<organism evidence="2 3">
    <name type="scientific">Bacillus cereus VD048</name>
    <dbReference type="NCBI Taxonomy" id="1053226"/>
    <lineage>
        <taxon>Bacteria</taxon>
        <taxon>Bacillati</taxon>
        <taxon>Bacillota</taxon>
        <taxon>Bacilli</taxon>
        <taxon>Bacillales</taxon>
        <taxon>Bacillaceae</taxon>
        <taxon>Bacillus</taxon>
        <taxon>Bacillus cereus group</taxon>
    </lineage>
</organism>
<protein>
    <submittedName>
        <fullName evidence="2">Uncharacterized protein</fullName>
    </submittedName>
</protein>
<dbReference type="HOGENOM" id="CLU_1923283_0_0_9"/>
<accession>J8HPI2</accession>
<dbReference type="Pfam" id="PF19776">
    <property type="entry name" value="DUF6262"/>
    <property type="match status" value="1"/>
</dbReference>
<keyword evidence="1" id="KW-0175">Coiled coil</keyword>
<sequence>MVNSSPNTTKMIETKKKESEIKKQAVLHVLRELALLNDPINSPISKAEICRKACVSKTFLYSYQEELLKPINEEIKRQNQKMKIISQKQSFSANSNAKLIESLKRKITKLEEKNKILKNENAILIGKLAKES</sequence>
<comment type="caution">
    <text evidence="2">The sequence shown here is derived from an EMBL/GenBank/DDBJ whole genome shotgun (WGS) entry which is preliminary data.</text>
</comment>